<organism evidence="7">
    <name type="scientific">Lotharella globosa</name>
    <dbReference type="NCBI Taxonomy" id="91324"/>
    <lineage>
        <taxon>Eukaryota</taxon>
        <taxon>Sar</taxon>
        <taxon>Rhizaria</taxon>
        <taxon>Cercozoa</taxon>
        <taxon>Chlorarachniophyceae</taxon>
        <taxon>Lotharella</taxon>
    </lineage>
</organism>
<reference evidence="7" key="1">
    <citation type="submission" date="2021-01" db="EMBL/GenBank/DDBJ databases">
        <authorList>
            <person name="Corre E."/>
            <person name="Pelletier E."/>
            <person name="Niang G."/>
            <person name="Scheremetjew M."/>
            <person name="Finn R."/>
            <person name="Kale V."/>
            <person name="Holt S."/>
            <person name="Cochrane G."/>
            <person name="Meng A."/>
            <person name="Brown T."/>
            <person name="Cohen L."/>
        </authorList>
    </citation>
    <scope>NUCLEOTIDE SEQUENCE</scope>
    <source>
        <strain evidence="7">CCCM811</strain>
    </source>
</reference>
<dbReference type="InterPro" id="IPR050301">
    <property type="entry name" value="NTE"/>
</dbReference>
<gene>
    <name evidence="7" type="ORF">LGLO00237_LOCUS17797</name>
</gene>
<keyword evidence="2" id="KW-0442">Lipid degradation</keyword>
<dbReference type="GO" id="GO:0016042">
    <property type="term" value="P:lipid catabolic process"/>
    <property type="evidence" value="ECO:0007669"/>
    <property type="project" value="UniProtKB-KW"/>
</dbReference>
<evidence type="ECO:0000313" key="7">
    <source>
        <dbReference type="EMBL" id="CAE0666189.1"/>
    </source>
</evidence>
<accession>A0A7S3YYP1</accession>
<dbReference type="InterPro" id="IPR016035">
    <property type="entry name" value="Acyl_Trfase/lysoPLipase"/>
</dbReference>
<feature type="region of interest" description="Disordered" evidence="5">
    <location>
        <begin position="271"/>
        <end position="305"/>
    </location>
</feature>
<dbReference type="PANTHER" id="PTHR14226:SF29">
    <property type="entry name" value="NEUROPATHY TARGET ESTERASE SWS"/>
    <property type="match status" value="1"/>
</dbReference>
<dbReference type="EMBL" id="HBIV01024817">
    <property type="protein sequence ID" value="CAE0666189.1"/>
    <property type="molecule type" value="Transcribed_RNA"/>
</dbReference>
<keyword evidence="3" id="KW-0443">Lipid metabolism</keyword>
<feature type="region of interest" description="Disordered" evidence="5">
    <location>
        <begin position="332"/>
        <end position="383"/>
    </location>
</feature>
<evidence type="ECO:0000256" key="4">
    <source>
        <dbReference type="PROSITE-ProRule" id="PRU01161"/>
    </source>
</evidence>
<name>A0A7S3YYP1_9EUKA</name>
<dbReference type="Pfam" id="PF01734">
    <property type="entry name" value="Patatin"/>
    <property type="match status" value="1"/>
</dbReference>
<proteinExistence type="predicted"/>
<dbReference type="InterPro" id="IPR002641">
    <property type="entry name" value="PNPLA_dom"/>
</dbReference>
<feature type="compositionally biased region" description="Basic residues" evidence="5">
    <location>
        <begin position="271"/>
        <end position="287"/>
    </location>
</feature>
<feature type="short sequence motif" description="DGA/G" evidence="4">
    <location>
        <begin position="91"/>
        <end position="93"/>
    </location>
</feature>
<dbReference type="GO" id="GO:0016298">
    <property type="term" value="F:lipase activity"/>
    <property type="evidence" value="ECO:0007669"/>
    <property type="project" value="UniProtKB-ARBA"/>
</dbReference>
<evidence type="ECO:0000256" key="1">
    <source>
        <dbReference type="ARBA" id="ARBA00022801"/>
    </source>
</evidence>
<evidence type="ECO:0000256" key="5">
    <source>
        <dbReference type="SAM" id="MobiDB-lite"/>
    </source>
</evidence>
<dbReference type="SUPFAM" id="SSF52151">
    <property type="entry name" value="FabD/lysophospholipase-like"/>
    <property type="match status" value="1"/>
</dbReference>
<dbReference type="Gene3D" id="3.40.1090.10">
    <property type="entry name" value="Cytosolic phospholipase A2 catalytic domain"/>
    <property type="match status" value="1"/>
</dbReference>
<evidence type="ECO:0000256" key="2">
    <source>
        <dbReference type="ARBA" id="ARBA00022963"/>
    </source>
</evidence>
<keyword evidence="1" id="KW-0378">Hydrolase</keyword>
<dbReference type="PROSITE" id="PS51635">
    <property type="entry name" value="PNPLA"/>
    <property type="match status" value="1"/>
</dbReference>
<sequence length="383" mass="43258">MGSIWELVRDATLPVMSYFSGRRFNETIKQAIPADIQIEDLWIPFFCITTNVSKHRYMIHRQGCLWKAVRASMSLMEYLPPMLIDGDLLVDGGYLNNLPGDVMRDTFRPAFVIGVDVEGSFSEDLYNVTTFGDDLSGFWICYRRFLGMISPFTPRLRMPKFNDLVSAVEYMNNTRNIQNLRESGDLDLYIKPKLANTNLLDYHKLDQIEKIGFDAAEQQLTDNLNRIPKAFLLPSWELEEDLLRRSMGTPPPVMSPGASGGKGSAAYRHHRHHHHHLLHHRQHKRGSGSHAGELLSTSAPRDSLGLMSLPTALKRSKSHEAKDDEEIKDILSGNMPRSMSGRRLKERAVGFKEDSETKGMTKGQLSRSFGALTRIPGDGSNIS</sequence>
<comment type="caution">
    <text evidence="4">Lacks conserved residue(s) required for the propagation of feature annotation.</text>
</comment>
<feature type="compositionally biased region" description="Basic and acidic residues" evidence="5">
    <location>
        <begin position="346"/>
        <end position="359"/>
    </location>
</feature>
<protein>
    <recommendedName>
        <fullName evidence="6">PNPLA domain-containing protein</fullName>
    </recommendedName>
</protein>
<evidence type="ECO:0000256" key="3">
    <source>
        <dbReference type="ARBA" id="ARBA00023098"/>
    </source>
</evidence>
<feature type="domain" description="PNPLA" evidence="6">
    <location>
        <begin position="1"/>
        <end position="104"/>
    </location>
</feature>
<dbReference type="PANTHER" id="PTHR14226">
    <property type="entry name" value="NEUROPATHY TARGET ESTERASE/SWISS CHEESE D.MELANOGASTER"/>
    <property type="match status" value="1"/>
</dbReference>
<dbReference type="GO" id="GO:0052689">
    <property type="term" value="F:carboxylic ester hydrolase activity"/>
    <property type="evidence" value="ECO:0007669"/>
    <property type="project" value="UniProtKB-ARBA"/>
</dbReference>
<evidence type="ECO:0000259" key="6">
    <source>
        <dbReference type="PROSITE" id="PS51635"/>
    </source>
</evidence>
<dbReference type="AlphaFoldDB" id="A0A7S3YYP1"/>